<evidence type="ECO:0000313" key="1">
    <source>
        <dbReference type="EMBL" id="KAI3684028.1"/>
    </source>
</evidence>
<keyword evidence="2" id="KW-1185">Reference proteome</keyword>
<reference evidence="2" key="1">
    <citation type="journal article" date="2022" name="Mol. Ecol. Resour.">
        <title>The genomes of chicory, endive, great burdock and yacon provide insights into Asteraceae palaeo-polyploidization history and plant inulin production.</title>
        <authorList>
            <person name="Fan W."/>
            <person name="Wang S."/>
            <person name="Wang H."/>
            <person name="Wang A."/>
            <person name="Jiang F."/>
            <person name="Liu H."/>
            <person name="Zhao H."/>
            <person name="Xu D."/>
            <person name="Zhang Y."/>
        </authorList>
    </citation>
    <scope>NUCLEOTIDE SEQUENCE [LARGE SCALE GENOMIC DNA]</scope>
    <source>
        <strain evidence="2">cv. Yunnan</strain>
    </source>
</reference>
<comment type="caution">
    <text evidence="1">The sequence shown here is derived from an EMBL/GenBank/DDBJ whole genome shotgun (WGS) entry which is preliminary data.</text>
</comment>
<proteinExistence type="predicted"/>
<protein>
    <submittedName>
        <fullName evidence="1">Uncharacterized protein</fullName>
    </submittedName>
</protein>
<evidence type="ECO:0000313" key="2">
    <source>
        <dbReference type="Proteomes" id="UP001056120"/>
    </source>
</evidence>
<organism evidence="1 2">
    <name type="scientific">Smallanthus sonchifolius</name>
    <dbReference type="NCBI Taxonomy" id="185202"/>
    <lineage>
        <taxon>Eukaryota</taxon>
        <taxon>Viridiplantae</taxon>
        <taxon>Streptophyta</taxon>
        <taxon>Embryophyta</taxon>
        <taxon>Tracheophyta</taxon>
        <taxon>Spermatophyta</taxon>
        <taxon>Magnoliopsida</taxon>
        <taxon>eudicotyledons</taxon>
        <taxon>Gunneridae</taxon>
        <taxon>Pentapetalae</taxon>
        <taxon>asterids</taxon>
        <taxon>campanulids</taxon>
        <taxon>Asterales</taxon>
        <taxon>Asteraceae</taxon>
        <taxon>Asteroideae</taxon>
        <taxon>Heliantheae alliance</taxon>
        <taxon>Millerieae</taxon>
        <taxon>Smallanthus</taxon>
    </lineage>
</organism>
<gene>
    <name evidence="1" type="ORF">L1987_84550</name>
</gene>
<accession>A0ACB8YFY9</accession>
<reference evidence="1 2" key="2">
    <citation type="journal article" date="2022" name="Mol. Ecol. Resour.">
        <title>The genomes of chicory, endive, great burdock and yacon provide insights into Asteraceae paleo-polyploidization history and plant inulin production.</title>
        <authorList>
            <person name="Fan W."/>
            <person name="Wang S."/>
            <person name="Wang H."/>
            <person name="Wang A."/>
            <person name="Jiang F."/>
            <person name="Liu H."/>
            <person name="Zhao H."/>
            <person name="Xu D."/>
            <person name="Zhang Y."/>
        </authorList>
    </citation>
    <scope>NUCLEOTIDE SEQUENCE [LARGE SCALE GENOMIC DNA]</scope>
    <source>
        <strain evidence="2">cv. Yunnan</strain>
        <tissue evidence="1">Leaves</tissue>
    </source>
</reference>
<sequence length="90" mass="9426">MVNCDASSVEALSSDVEALLLTCLDYPAFPYSSGFSNSSPTSTMMGISLLFIPFGYGLKSIGWDKEDVVDVLVCVTFVLDGGGTSPGFAI</sequence>
<dbReference type="Proteomes" id="UP001056120">
    <property type="component" value="Linkage Group LG28"/>
</dbReference>
<name>A0ACB8YFY9_9ASTR</name>
<dbReference type="EMBL" id="CM042045">
    <property type="protein sequence ID" value="KAI3684028.1"/>
    <property type="molecule type" value="Genomic_DNA"/>
</dbReference>